<organism evidence="3 4">
    <name type="scientific">Halocaridina rubra</name>
    <name type="common">Hawaiian red shrimp</name>
    <dbReference type="NCBI Taxonomy" id="373956"/>
    <lineage>
        <taxon>Eukaryota</taxon>
        <taxon>Metazoa</taxon>
        <taxon>Ecdysozoa</taxon>
        <taxon>Arthropoda</taxon>
        <taxon>Crustacea</taxon>
        <taxon>Multicrustacea</taxon>
        <taxon>Malacostraca</taxon>
        <taxon>Eumalacostraca</taxon>
        <taxon>Eucarida</taxon>
        <taxon>Decapoda</taxon>
        <taxon>Pleocyemata</taxon>
        <taxon>Caridea</taxon>
        <taxon>Atyoidea</taxon>
        <taxon>Atyidae</taxon>
        <taxon>Halocaridina</taxon>
    </lineage>
</organism>
<feature type="region of interest" description="Disordered" evidence="1">
    <location>
        <begin position="253"/>
        <end position="293"/>
    </location>
</feature>
<dbReference type="Pfam" id="PF00011">
    <property type="entry name" value="HSP20"/>
    <property type="match status" value="1"/>
</dbReference>
<dbReference type="EMBL" id="JAXCGZ010018892">
    <property type="protein sequence ID" value="KAK7067259.1"/>
    <property type="molecule type" value="Genomic_DNA"/>
</dbReference>
<gene>
    <name evidence="3" type="ORF">SK128_020024</name>
</gene>
<evidence type="ECO:0000256" key="1">
    <source>
        <dbReference type="SAM" id="MobiDB-lite"/>
    </source>
</evidence>
<evidence type="ECO:0000313" key="3">
    <source>
        <dbReference type="EMBL" id="KAK7067259.1"/>
    </source>
</evidence>
<evidence type="ECO:0000259" key="2">
    <source>
        <dbReference type="Pfam" id="PF00011"/>
    </source>
</evidence>
<proteinExistence type="predicted"/>
<dbReference type="InterPro" id="IPR002068">
    <property type="entry name" value="A-crystallin/Hsp20_dom"/>
</dbReference>
<feature type="domain" description="SHSP" evidence="2">
    <location>
        <begin position="107"/>
        <end position="199"/>
    </location>
</feature>
<accession>A0AAN8WTS4</accession>
<keyword evidence="4" id="KW-1185">Reference proteome</keyword>
<protein>
    <recommendedName>
        <fullName evidence="2">SHSP domain-containing protein</fullName>
    </recommendedName>
</protein>
<reference evidence="3 4" key="1">
    <citation type="submission" date="2023-11" db="EMBL/GenBank/DDBJ databases">
        <title>Halocaridina rubra genome assembly.</title>
        <authorList>
            <person name="Smith C."/>
        </authorList>
    </citation>
    <scope>NUCLEOTIDE SEQUENCE [LARGE SCALE GENOMIC DNA]</scope>
    <source>
        <strain evidence="3">EP-1</strain>
        <tissue evidence="3">Whole</tissue>
    </source>
</reference>
<dbReference type="AlphaFoldDB" id="A0AAN8WTS4"/>
<dbReference type="InterPro" id="IPR008978">
    <property type="entry name" value="HSP20-like_chaperone"/>
</dbReference>
<evidence type="ECO:0000313" key="4">
    <source>
        <dbReference type="Proteomes" id="UP001381693"/>
    </source>
</evidence>
<dbReference type="Gene3D" id="2.60.40.790">
    <property type="match status" value="1"/>
</dbReference>
<name>A0AAN8WTS4_HALRR</name>
<sequence length="293" mass="32942">MAPVHSERLASFAYSTHEKKNKREVSNEYRERFAPTASRGSSLSDSVFEIAMSRFDTEVTNMLSDWEEPDVFADDWSSFASSRHTDYFRSGGSRIQTLENHDFHATTEDGHVKINVDVSSIKAEEINVRVVGEREVDVEFIIKVDRFKHLAGKANRYRITFPSAANLDEASSDLSPEGVLTISAPLKVSQGVKGKGISIETKAYSQSEKSLTSGSQIAPPCLVQSEDKSCESQMYICEQCRQYVDSKEMHSLKENLIHPNPESRGVQSEQREEQHNEQATTDARSYSDTAQWS</sequence>
<dbReference type="Proteomes" id="UP001381693">
    <property type="component" value="Unassembled WGS sequence"/>
</dbReference>
<feature type="compositionally biased region" description="Polar residues" evidence="1">
    <location>
        <begin position="277"/>
        <end position="293"/>
    </location>
</feature>
<comment type="caution">
    <text evidence="3">The sequence shown here is derived from an EMBL/GenBank/DDBJ whole genome shotgun (WGS) entry which is preliminary data.</text>
</comment>